<reference evidence="1" key="1">
    <citation type="submission" date="2018-05" db="EMBL/GenBank/DDBJ databases">
        <authorList>
            <person name="Lanie J.A."/>
            <person name="Ng W.-L."/>
            <person name="Kazmierczak K.M."/>
            <person name="Andrzejewski T.M."/>
            <person name="Davidsen T.M."/>
            <person name="Wayne K.J."/>
            <person name="Tettelin H."/>
            <person name="Glass J.I."/>
            <person name="Rusch D."/>
            <person name="Podicherti R."/>
            <person name="Tsui H.-C.T."/>
            <person name="Winkler M.E."/>
        </authorList>
    </citation>
    <scope>NUCLEOTIDE SEQUENCE</scope>
</reference>
<dbReference type="CDD" id="cd05483">
    <property type="entry name" value="retropepsin_like_bacteria"/>
    <property type="match status" value="1"/>
</dbReference>
<gene>
    <name evidence="1" type="ORF">METZ01_LOCUS282216</name>
</gene>
<protein>
    <recommendedName>
        <fullName evidence="2">Peptidase A2 domain-containing protein</fullName>
    </recommendedName>
</protein>
<dbReference type="Pfam" id="PF13975">
    <property type="entry name" value="gag-asp_proteas"/>
    <property type="match status" value="1"/>
</dbReference>
<dbReference type="NCBIfam" id="TIGR02281">
    <property type="entry name" value="clan_AA_DTGA"/>
    <property type="match status" value="1"/>
</dbReference>
<organism evidence="1">
    <name type="scientific">marine metagenome</name>
    <dbReference type="NCBI Taxonomy" id="408172"/>
    <lineage>
        <taxon>unclassified sequences</taxon>
        <taxon>metagenomes</taxon>
        <taxon>ecological metagenomes</taxon>
    </lineage>
</organism>
<dbReference type="InterPro" id="IPR034122">
    <property type="entry name" value="Retropepsin-like_bacterial"/>
</dbReference>
<proteinExistence type="predicted"/>
<dbReference type="InterPro" id="IPR001969">
    <property type="entry name" value="Aspartic_peptidase_AS"/>
</dbReference>
<dbReference type="EMBL" id="UINC01083551">
    <property type="protein sequence ID" value="SVC29362.1"/>
    <property type="molecule type" value="Genomic_DNA"/>
</dbReference>
<sequence length="127" mass="14167">MKAMSSSPRIGKGMMAAGMMLTLAVITMWFNRAEEKKMHPNQELVSERTAVHTLVRLDRNRQGHYLARGEINGRTTDFLIDTGATDVVVPRRIAEKLELKQGRSAIAVTANGTVKVYRTRIKKLSIG</sequence>
<dbReference type="Gene3D" id="2.40.70.10">
    <property type="entry name" value="Acid Proteases"/>
    <property type="match status" value="1"/>
</dbReference>
<feature type="non-terminal residue" evidence="1">
    <location>
        <position position="127"/>
    </location>
</feature>
<name>A0A382L240_9ZZZZ</name>
<dbReference type="InterPro" id="IPR021109">
    <property type="entry name" value="Peptidase_aspartic_dom_sf"/>
</dbReference>
<dbReference type="PROSITE" id="PS00141">
    <property type="entry name" value="ASP_PROTEASE"/>
    <property type="match status" value="1"/>
</dbReference>
<dbReference type="InterPro" id="IPR011969">
    <property type="entry name" value="Clan_AA_Asp_peptidase_C"/>
</dbReference>
<dbReference type="SUPFAM" id="SSF50630">
    <property type="entry name" value="Acid proteases"/>
    <property type="match status" value="1"/>
</dbReference>
<dbReference type="GO" id="GO:0004190">
    <property type="term" value="F:aspartic-type endopeptidase activity"/>
    <property type="evidence" value="ECO:0007669"/>
    <property type="project" value="InterPro"/>
</dbReference>
<accession>A0A382L240</accession>
<dbReference type="AlphaFoldDB" id="A0A382L240"/>
<evidence type="ECO:0000313" key="1">
    <source>
        <dbReference type="EMBL" id="SVC29362.1"/>
    </source>
</evidence>
<evidence type="ECO:0008006" key="2">
    <source>
        <dbReference type="Google" id="ProtNLM"/>
    </source>
</evidence>
<dbReference type="GO" id="GO:0006508">
    <property type="term" value="P:proteolysis"/>
    <property type="evidence" value="ECO:0007669"/>
    <property type="project" value="InterPro"/>
</dbReference>